<name>A0A5C8HTT7_9MICO</name>
<organism evidence="3 4">
    <name type="scientific">Microbacterium saccharophilum</name>
    <dbReference type="NCBI Taxonomy" id="1213358"/>
    <lineage>
        <taxon>Bacteria</taxon>
        <taxon>Bacillati</taxon>
        <taxon>Actinomycetota</taxon>
        <taxon>Actinomycetes</taxon>
        <taxon>Micrococcales</taxon>
        <taxon>Microbacteriaceae</taxon>
        <taxon>Microbacterium</taxon>
    </lineage>
</organism>
<dbReference type="PANTHER" id="PTHR43022:SF1">
    <property type="entry name" value="PROTEIN SMF"/>
    <property type="match status" value="1"/>
</dbReference>
<reference evidence="3 4" key="1">
    <citation type="submission" date="2019-08" db="EMBL/GenBank/DDBJ databases">
        <authorList>
            <person name="Dong K."/>
        </authorList>
    </citation>
    <scope>NUCLEOTIDE SEQUENCE [LARGE SCALE GENOMIC DNA]</scope>
    <source>
        <strain evidence="3 4">K-1</strain>
    </source>
</reference>
<sequence length="227" mass="23493">MPSLSEIARDERTARMVLSMLVEPDDAATGHLLAAVDGVETLRLAESDDPVPGLGDVDAQVWRGHFAAPGVDSLGERLLHARRMGLGVLIPGDDEWPSSLGDLGERAPYALWTRGASSFLARPLVELVTLTGARASTSYGEHVAGTLTSDLAAAERIVVAGGAYGIEGAAHRAALVAGGDTIAVLANGVDRAYPAGHSELLGRVADVGLLDRQRGEDEQQGGCLAVG</sequence>
<dbReference type="AlphaFoldDB" id="A0A5C8HTT7"/>
<dbReference type="GO" id="GO:0009294">
    <property type="term" value="P:DNA-mediated transformation"/>
    <property type="evidence" value="ECO:0007669"/>
    <property type="project" value="InterPro"/>
</dbReference>
<comment type="caution">
    <text evidence="3">The sequence shown here is derived from an EMBL/GenBank/DDBJ whole genome shotgun (WGS) entry which is preliminary data.</text>
</comment>
<evidence type="ECO:0000313" key="4">
    <source>
        <dbReference type="Proteomes" id="UP000321949"/>
    </source>
</evidence>
<dbReference type="SUPFAM" id="SSF102405">
    <property type="entry name" value="MCP/YpsA-like"/>
    <property type="match status" value="1"/>
</dbReference>
<evidence type="ECO:0000313" key="3">
    <source>
        <dbReference type="EMBL" id="TXK09186.1"/>
    </source>
</evidence>
<dbReference type="RefSeq" id="WP_147049985.1">
    <property type="nucleotide sequence ID" value="NZ_BKAH01000004.1"/>
</dbReference>
<keyword evidence="4" id="KW-1185">Reference proteome</keyword>
<gene>
    <name evidence="3" type="ORF">FVP74_11790</name>
</gene>
<dbReference type="InterPro" id="IPR003488">
    <property type="entry name" value="DprA"/>
</dbReference>
<feature type="domain" description="Smf/DprA SLOG" evidence="2">
    <location>
        <begin position="88"/>
        <end position="209"/>
    </location>
</feature>
<proteinExistence type="inferred from homology"/>
<accession>A0A5C8HTT7</accession>
<dbReference type="InterPro" id="IPR057666">
    <property type="entry name" value="DrpA_SLOG"/>
</dbReference>
<dbReference type="EMBL" id="VRSX01000005">
    <property type="protein sequence ID" value="TXK09186.1"/>
    <property type="molecule type" value="Genomic_DNA"/>
</dbReference>
<evidence type="ECO:0000256" key="1">
    <source>
        <dbReference type="ARBA" id="ARBA00006525"/>
    </source>
</evidence>
<dbReference type="Pfam" id="PF02481">
    <property type="entry name" value="DNA_processg_A"/>
    <property type="match status" value="1"/>
</dbReference>
<protein>
    <submittedName>
        <fullName evidence="3">DNA processing protein DprA</fullName>
    </submittedName>
</protein>
<dbReference type="OrthoDB" id="9785707at2"/>
<comment type="similarity">
    <text evidence="1">Belongs to the DprA/Smf family.</text>
</comment>
<dbReference type="Proteomes" id="UP000321949">
    <property type="component" value="Unassembled WGS sequence"/>
</dbReference>
<evidence type="ECO:0000259" key="2">
    <source>
        <dbReference type="Pfam" id="PF02481"/>
    </source>
</evidence>
<dbReference type="Gene3D" id="3.40.50.450">
    <property type="match status" value="1"/>
</dbReference>
<dbReference type="PANTHER" id="PTHR43022">
    <property type="entry name" value="PROTEIN SMF"/>
    <property type="match status" value="1"/>
</dbReference>